<comment type="caution">
    <text evidence="4">The sequence shown here is derived from an EMBL/GenBank/DDBJ whole genome shotgun (WGS) entry which is preliminary data.</text>
</comment>
<keyword evidence="1" id="KW-0833">Ubl conjugation pathway</keyword>
<evidence type="ECO:0000313" key="4">
    <source>
        <dbReference type="EMBL" id="KAK9273248.1"/>
    </source>
</evidence>
<dbReference type="PROSITE" id="PS51649">
    <property type="entry name" value="NPH3"/>
    <property type="match status" value="1"/>
</dbReference>
<evidence type="ECO:0000256" key="2">
    <source>
        <dbReference type="PROSITE-ProRule" id="PRU00982"/>
    </source>
</evidence>
<keyword evidence="5" id="KW-1185">Reference proteome</keyword>
<protein>
    <recommendedName>
        <fullName evidence="3">NPH3 domain-containing protein</fullName>
    </recommendedName>
</protein>
<organism evidence="4 5">
    <name type="scientific">Liquidambar formosana</name>
    <name type="common">Formosan gum</name>
    <dbReference type="NCBI Taxonomy" id="63359"/>
    <lineage>
        <taxon>Eukaryota</taxon>
        <taxon>Viridiplantae</taxon>
        <taxon>Streptophyta</taxon>
        <taxon>Embryophyta</taxon>
        <taxon>Tracheophyta</taxon>
        <taxon>Spermatophyta</taxon>
        <taxon>Magnoliopsida</taxon>
        <taxon>eudicotyledons</taxon>
        <taxon>Gunneridae</taxon>
        <taxon>Pentapetalae</taxon>
        <taxon>Saxifragales</taxon>
        <taxon>Altingiaceae</taxon>
        <taxon>Liquidambar</taxon>
    </lineage>
</organism>
<feature type="domain" description="NPH3" evidence="3">
    <location>
        <begin position="1"/>
        <end position="89"/>
    </location>
</feature>
<dbReference type="EMBL" id="JBBPBK010000012">
    <property type="protein sequence ID" value="KAK9273248.1"/>
    <property type="molecule type" value="Genomic_DNA"/>
</dbReference>
<dbReference type="InterPro" id="IPR043454">
    <property type="entry name" value="NPH3/RPT2-like"/>
</dbReference>
<evidence type="ECO:0000256" key="1">
    <source>
        <dbReference type="ARBA" id="ARBA00022786"/>
    </source>
</evidence>
<dbReference type="Proteomes" id="UP001415857">
    <property type="component" value="Unassembled WGS sequence"/>
</dbReference>
<gene>
    <name evidence="4" type="ORF">L1049_018055</name>
</gene>
<dbReference type="InterPro" id="IPR027356">
    <property type="entry name" value="NPH3_dom"/>
</dbReference>
<evidence type="ECO:0000313" key="5">
    <source>
        <dbReference type="Proteomes" id="UP001415857"/>
    </source>
</evidence>
<sequence>MEKFCDLAVALLNQARLFDDGLYRAVDVYLMVRKNSVQAHPWISEAEREKICGVMDYQRFTLEACTHAAGTLIAGTLFWSLSDQSTNSKHVRQSIYGQWGARNVAFEALLAFLEKGLLHHL</sequence>
<accession>A0AAP0NIF7</accession>
<dbReference type="AlphaFoldDB" id="A0AAP0NIF7"/>
<reference evidence="4 5" key="1">
    <citation type="journal article" date="2024" name="Plant J.">
        <title>Genome sequences and population genomics reveal climatic adaptation and genomic divergence between two closely related sweetgum species.</title>
        <authorList>
            <person name="Xu W.Q."/>
            <person name="Ren C.Q."/>
            <person name="Zhang X.Y."/>
            <person name="Comes H.P."/>
            <person name="Liu X.H."/>
            <person name="Li Y.G."/>
            <person name="Kettle C.J."/>
            <person name="Jalonen R."/>
            <person name="Gaisberger H."/>
            <person name="Ma Y.Z."/>
            <person name="Qiu Y.X."/>
        </authorList>
    </citation>
    <scope>NUCLEOTIDE SEQUENCE [LARGE SCALE GENOMIC DNA]</scope>
    <source>
        <strain evidence="4">Hangzhou</strain>
    </source>
</reference>
<comment type="similarity">
    <text evidence="2">Belongs to the NPH3 family.</text>
</comment>
<proteinExistence type="inferred from homology"/>
<evidence type="ECO:0000259" key="3">
    <source>
        <dbReference type="PROSITE" id="PS51649"/>
    </source>
</evidence>
<dbReference type="Pfam" id="PF03000">
    <property type="entry name" value="NPH3"/>
    <property type="match status" value="1"/>
</dbReference>
<name>A0AAP0NIF7_LIQFO</name>
<dbReference type="PANTHER" id="PTHR32370">
    <property type="entry name" value="OS12G0117600 PROTEIN"/>
    <property type="match status" value="1"/>
</dbReference>